<comment type="caution">
    <text evidence="1">The sequence shown here is derived from an EMBL/GenBank/DDBJ whole genome shotgun (WGS) entry which is preliminary data.</text>
</comment>
<reference evidence="1 2" key="1">
    <citation type="submission" date="2023-07" db="EMBL/GenBank/DDBJ databases">
        <title>Sorghum-associated microbial communities from plants grown in Nebraska, USA.</title>
        <authorList>
            <person name="Schachtman D."/>
        </authorList>
    </citation>
    <scope>NUCLEOTIDE SEQUENCE [LARGE SCALE GENOMIC DNA]</scope>
    <source>
        <strain evidence="1 2">4249</strain>
    </source>
</reference>
<dbReference type="Proteomes" id="UP001265700">
    <property type="component" value="Unassembled WGS sequence"/>
</dbReference>
<gene>
    <name evidence="1" type="ORF">J2W49_001337</name>
</gene>
<dbReference type="PROSITE" id="PS51318">
    <property type="entry name" value="TAT"/>
    <property type="match status" value="1"/>
</dbReference>
<dbReference type="RefSeq" id="WP_310313254.1">
    <property type="nucleotide sequence ID" value="NZ_JAVDWU010000002.1"/>
</dbReference>
<evidence type="ECO:0000313" key="1">
    <source>
        <dbReference type="EMBL" id="MDR7149388.1"/>
    </source>
</evidence>
<name>A0ABU1WJE4_9BURK</name>
<organism evidence="1 2">
    <name type="scientific">Hydrogenophaga palleronii</name>
    <dbReference type="NCBI Taxonomy" id="65655"/>
    <lineage>
        <taxon>Bacteria</taxon>
        <taxon>Pseudomonadati</taxon>
        <taxon>Pseudomonadota</taxon>
        <taxon>Betaproteobacteria</taxon>
        <taxon>Burkholderiales</taxon>
        <taxon>Comamonadaceae</taxon>
        <taxon>Hydrogenophaga</taxon>
    </lineage>
</organism>
<dbReference type="NCBIfam" id="TIGR01409">
    <property type="entry name" value="TAT_signal_seq"/>
    <property type="match status" value="1"/>
</dbReference>
<sequence length="194" mass="20270">MHLDTQTPLNQALKVVARLSRRDFMVFASAAVGVAASGAASVAQAQAPALKSINAAEADIFRRVAEVVLPVGGSALAPWTPEVLLGTLDAALLGTMPPHVLAGLKGGLQYFNEGPVAQHGKRFTALDDATATAFLDAWGNAEEVPHRALASGLKKLVQLSYWANPASWAPLEYEGPISVRSGLKSLGNAPLPTR</sequence>
<dbReference type="InterPro" id="IPR006311">
    <property type="entry name" value="TAT_signal"/>
</dbReference>
<keyword evidence="2" id="KW-1185">Reference proteome</keyword>
<dbReference type="EMBL" id="JAVDWU010000002">
    <property type="protein sequence ID" value="MDR7149388.1"/>
    <property type="molecule type" value="Genomic_DNA"/>
</dbReference>
<proteinExistence type="predicted"/>
<accession>A0ABU1WJE4</accession>
<evidence type="ECO:0000313" key="2">
    <source>
        <dbReference type="Proteomes" id="UP001265700"/>
    </source>
</evidence>
<dbReference type="InterPro" id="IPR019546">
    <property type="entry name" value="TAT_signal_bac_arc"/>
</dbReference>
<protein>
    <submittedName>
        <fullName evidence="1">Uncharacterized protein</fullName>
    </submittedName>
</protein>